<gene>
    <name evidence="2" type="ORF">P691DRAFT_768766</name>
</gene>
<feature type="compositionally biased region" description="Low complexity" evidence="1">
    <location>
        <begin position="74"/>
        <end position="95"/>
    </location>
</feature>
<evidence type="ECO:0000256" key="1">
    <source>
        <dbReference type="SAM" id="MobiDB-lite"/>
    </source>
</evidence>
<dbReference type="Proteomes" id="UP000807342">
    <property type="component" value="Unassembled WGS sequence"/>
</dbReference>
<organism evidence="2 3">
    <name type="scientific">Macrolepiota fuliginosa MF-IS2</name>
    <dbReference type="NCBI Taxonomy" id="1400762"/>
    <lineage>
        <taxon>Eukaryota</taxon>
        <taxon>Fungi</taxon>
        <taxon>Dikarya</taxon>
        <taxon>Basidiomycota</taxon>
        <taxon>Agaricomycotina</taxon>
        <taxon>Agaricomycetes</taxon>
        <taxon>Agaricomycetidae</taxon>
        <taxon>Agaricales</taxon>
        <taxon>Agaricineae</taxon>
        <taxon>Agaricaceae</taxon>
        <taxon>Macrolepiota</taxon>
    </lineage>
</organism>
<comment type="caution">
    <text evidence="2">The sequence shown here is derived from an EMBL/GenBank/DDBJ whole genome shotgun (WGS) entry which is preliminary data.</text>
</comment>
<protein>
    <submittedName>
        <fullName evidence="2">Uncharacterized protein</fullName>
    </submittedName>
</protein>
<feature type="compositionally biased region" description="Low complexity" evidence="1">
    <location>
        <begin position="50"/>
        <end position="60"/>
    </location>
</feature>
<dbReference type="AlphaFoldDB" id="A0A9P5WY26"/>
<name>A0A9P5WY26_9AGAR</name>
<reference evidence="2" key="1">
    <citation type="submission" date="2020-11" db="EMBL/GenBank/DDBJ databases">
        <authorList>
            <consortium name="DOE Joint Genome Institute"/>
            <person name="Ahrendt S."/>
            <person name="Riley R."/>
            <person name="Andreopoulos W."/>
            <person name="Labutti K."/>
            <person name="Pangilinan J."/>
            <person name="Ruiz-Duenas F.J."/>
            <person name="Barrasa J.M."/>
            <person name="Sanchez-Garcia M."/>
            <person name="Camarero S."/>
            <person name="Miyauchi S."/>
            <person name="Serrano A."/>
            <person name="Linde D."/>
            <person name="Babiker R."/>
            <person name="Drula E."/>
            <person name="Ayuso-Fernandez I."/>
            <person name="Pacheco R."/>
            <person name="Padilla G."/>
            <person name="Ferreira P."/>
            <person name="Barriuso J."/>
            <person name="Kellner H."/>
            <person name="Castanera R."/>
            <person name="Alfaro M."/>
            <person name="Ramirez L."/>
            <person name="Pisabarro A.G."/>
            <person name="Kuo A."/>
            <person name="Tritt A."/>
            <person name="Lipzen A."/>
            <person name="He G."/>
            <person name="Yan M."/>
            <person name="Ng V."/>
            <person name="Cullen D."/>
            <person name="Martin F."/>
            <person name="Rosso M.-N."/>
            <person name="Henrissat B."/>
            <person name="Hibbett D."/>
            <person name="Martinez A.T."/>
            <person name="Grigoriev I.V."/>
        </authorList>
    </citation>
    <scope>NUCLEOTIDE SEQUENCE</scope>
    <source>
        <strain evidence="2">MF-IS2</strain>
    </source>
</reference>
<feature type="compositionally biased region" description="Basic and acidic residues" evidence="1">
    <location>
        <begin position="61"/>
        <end position="72"/>
    </location>
</feature>
<feature type="region of interest" description="Disordered" evidence="1">
    <location>
        <begin position="26"/>
        <end position="114"/>
    </location>
</feature>
<dbReference type="EMBL" id="MU153309">
    <property type="protein sequence ID" value="KAF9439827.1"/>
    <property type="molecule type" value="Genomic_DNA"/>
</dbReference>
<keyword evidence="3" id="KW-1185">Reference proteome</keyword>
<accession>A0A9P5WY26</accession>
<proteinExistence type="predicted"/>
<sequence>MPLVLGISQQYGWRPIADTENYTHTYLHGNPMDTHTNLGPCHPDGRTISHHSPSSSPLSSESKEPTNDHGNDHSTSLASPSSDESSSSSSSSASATNNSKETDHLSYALDSTSE</sequence>
<evidence type="ECO:0000313" key="3">
    <source>
        <dbReference type="Proteomes" id="UP000807342"/>
    </source>
</evidence>
<evidence type="ECO:0000313" key="2">
    <source>
        <dbReference type="EMBL" id="KAF9439827.1"/>
    </source>
</evidence>